<comment type="subunit">
    <text evidence="3 11">Monomer.</text>
</comment>
<dbReference type="GO" id="GO:0005737">
    <property type="term" value="C:cytoplasm"/>
    <property type="evidence" value="ECO:0007669"/>
    <property type="project" value="UniProtKB-SubCell"/>
</dbReference>
<evidence type="ECO:0000259" key="14">
    <source>
        <dbReference type="SMART" id="SM01016"/>
    </source>
</evidence>
<dbReference type="AlphaFoldDB" id="A0A2A6DZX2"/>
<evidence type="ECO:0000256" key="9">
    <source>
        <dbReference type="ARBA" id="ARBA00023146"/>
    </source>
</evidence>
<comment type="catalytic activity">
    <reaction evidence="10 11">
        <text>tRNA(Arg) + L-arginine + ATP = L-arginyl-tRNA(Arg) + AMP + diphosphate</text>
        <dbReference type="Rhea" id="RHEA:20301"/>
        <dbReference type="Rhea" id="RHEA-COMP:9658"/>
        <dbReference type="Rhea" id="RHEA-COMP:9673"/>
        <dbReference type="ChEBI" id="CHEBI:30616"/>
        <dbReference type="ChEBI" id="CHEBI:32682"/>
        <dbReference type="ChEBI" id="CHEBI:33019"/>
        <dbReference type="ChEBI" id="CHEBI:78442"/>
        <dbReference type="ChEBI" id="CHEBI:78513"/>
        <dbReference type="ChEBI" id="CHEBI:456215"/>
        <dbReference type="EC" id="6.1.1.19"/>
    </reaction>
</comment>
<organism evidence="15 16">
    <name type="scientific">Candidatus Reconcilbacillus cellulovorans</name>
    <dbReference type="NCBI Taxonomy" id="1906605"/>
    <lineage>
        <taxon>Bacteria</taxon>
        <taxon>Bacillati</taxon>
        <taxon>Bacillota</taxon>
        <taxon>Bacilli</taxon>
        <taxon>Bacillales</taxon>
        <taxon>Paenibacillaceae</taxon>
        <taxon>Candidatus Reconcilbacillus</taxon>
    </lineage>
</organism>
<comment type="subcellular location">
    <subcellularLocation>
        <location evidence="1 11">Cytoplasm</location>
    </subcellularLocation>
</comment>
<accession>A0A2A6DZX2</accession>
<dbReference type="InterPro" id="IPR009080">
    <property type="entry name" value="tRNAsynth_Ia_anticodon-bd"/>
</dbReference>
<evidence type="ECO:0000256" key="6">
    <source>
        <dbReference type="ARBA" id="ARBA00022741"/>
    </source>
</evidence>
<dbReference type="SMART" id="SM00836">
    <property type="entry name" value="DALR_1"/>
    <property type="match status" value="1"/>
</dbReference>
<dbReference type="SMART" id="SM01016">
    <property type="entry name" value="Arg_tRNA_synt_N"/>
    <property type="match status" value="1"/>
</dbReference>
<keyword evidence="4 11" id="KW-0963">Cytoplasm</keyword>
<evidence type="ECO:0000256" key="5">
    <source>
        <dbReference type="ARBA" id="ARBA00022598"/>
    </source>
</evidence>
<dbReference type="SUPFAM" id="SSF47323">
    <property type="entry name" value="Anticodon-binding domain of a subclass of class I aminoacyl-tRNA synthetases"/>
    <property type="match status" value="1"/>
</dbReference>
<evidence type="ECO:0000256" key="4">
    <source>
        <dbReference type="ARBA" id="ARBA00022490"/>
    </source>
</evidence>
<dbReference type="PANTHER" id="PTHR11956">
    <property type="entry name" value="ARGINYL-TRNA SYNTHETASE"/>
    <property type="match status" value="1"/>
</dbReference>
<dbReference type="EC" id="6.1.1.19" evidence="11"/>
<evidence type="ECO:0000256" key="1">
    <source>
        <dbReference type="ARBA" id="ARBA00004496"/>
    </source>
</evidence>
<dbReference type="InterPro" id="IPR008909">
    <property type="entry name" value="DALR_anticod-bd"/>
</dbReference>
<dbReference type="Pfam" id="PF03485">
    <property type="entry name" value="Arg_tRNA_synt_N"/>
    <property type="match status" value="1"/>
</dbReference>
<evidence type="ECO:0000259" key="13">
    <source>
        <dbReference type="SMART" id="SM00836"/>
    </source>
</evidence>
<dbReference type="FunFam" id="1.10.730.10:FF:000006">
    <property type="entry name" value="Arginyl-tRNA synthetase 2, mitochondrial"/>
    <property type="match status" value="1"/>
</dbReference>
<name>A0A2A6DZX2_9BACL</name>
<dbReference type="GO" id="GO:0006420">
    <property type="term" value="P:arginyl-tRNA aminoacylation"/>
    <property type="evidence" value="ECO:0007669"/>
    <property type="project" value="UniProtKB-UniRule"/>
</dbReference>
<keyword evidence="6 11" id="KW-0547">Nucleotide-binding</keyword>
<feature type="domain" description="DALR anticodon binding" evidence="13">
    <location>
        <begin position="453"/>
        <end position="575"/>
    </location>
</feature>
<sequence length="575" mass="64722">MDRYKTSAAAWVAAQLEGVDAAAVAELFEYPPNPDLGDLSLPCFKLSKTLRKPPQAIASTLAERWRKNDLPIAASVEAVGGYLNFRWDAARFAADVLRAVLTERERYGARPIGEGRTVVIDYSSPNIAKPFHVGHLRSTVIGNALYRIHAFLGFRCVGVNHLGDWGTQFGKQIAAYMRWGDAKRVEEEGVAELLRLYVRFHEEAERQPELEDEARAYFARLERGDEECVRLWRWFVDISYREFEKIYNLLGIRFDSIAGESFYNDKIAPVIDELREKGLLEEDDGALIVRLDEDGMPPVLILKKDGSTLYHTRDLAAAFYRKKTYDFHKCLYVTGAEQSLHFAQWFKIVERMGYAWAKDLVHVPFGRVSLEGAKLSTRKGNVVLLEELLQKAIEKTLDIIREKNPDLENKEEVARQVGVGAVVFSDLSSARIKDVVFSWEEALNFEGETGPYVQYAHARACSVLRKANGGESIEGPDAPDESVAALLVHPAERATLRDLALLPERILQAQEKLEPSILARHLIDLAQSFNRFYHDCPILVAEADVRTARLALVKSVQLALRTGLGLLGVEAPERI</sequence>
<dbReference type="EMBL" id="MOXJ01000020">
    <property type="protein sequence ID" value="PDO10109.1"/>
    <property type="molecule type" value="Genomic_DNA"/>
</dbReference>
<evidence type="ECO:0000256" key="7">
    <source>
        <dbReference type="ARBA" id="ARBA00022840"/>
    </source>
</evidence>
<dbReference type="InterPro" id="IPR035684">
    <property type="entry name" value="ArgRS_core"/>
</dbReference>
<evidence type="ECO:0000256" key="11">
    <source>
        <dbReference type="HAMAP-Rule" id="MF_00123"/>
    </source>
</evidence>
<evidence type="ECO:0000256" key="10">
    <source>
        <dbReference type="ARBA" id="ARBA00049339"/>
    </source>
</evidence>
<dbReference type="HAMAP" id="MF_00123">
    <property type="entry name" value="Arg_tRNA_synth"/>
    <property type="match status" value="1"/>
</dbReference>
<comment type="similarity">
    <text evidence="2 11 12">Belongs to the class-I aminoacyl-tRNA synthetase family.</text>
</comment>
<keyword evidence="5 11" id="KW-0436">Ligase</keyword>
<dbReference type="Gene3D" id="1.10.730.10">
    <property type="entry name" value="Isoleucyl-tRNA Synthetase, Domain 1"/>
    <property type="match status" value="1"/>
</dbReference>
<protein>
    <recommendedName>
        <fullName evidence="11">Arginine--tRNA ligase</fullName>
        <ecNumber evidence="11">6.1.1.19</ecNumber>
    </recommendedName>
    <alternativeName>
        <fullName evidence="11">Arginyl-tRNA synthetase</fullName>
        <shortName evidence="11">ArgRS</shortName>
    </alternativeName>
</protein>
<dbReference type="Proteomes" id="UP000243688">
    <property type="component" value="Unassembled WGS sequence"/>
</dbReference>
<dbReference type="CDD" id="cd07956">
    <property type="entry name" value="Anticodon_Ia_Arg"/>
    <property type="match status" value="1"/>
</dbReference>
<dbReference type="PROSITE" id="PS00178">
    <property type="entry name" value="AA_TRNA_LIGASE_I"/>
    <property type="match status" value="1"/>
</dbReference>
<proteinExistence type="inferred from homology"/>
<dbReference type="SUPFAM" id="SSF52374">
    <property type="entry name" value="Nucleotidylyl transferase"/>
    <property type="match status" value="1"/>
</dbReference>
<evidence type="ECO:0000256" key="12">
    <source>
        <dbReference type="RuleBase" id="RU363038"/>
    </source>
</evidence>
<dbReference type="Gene3D" id="3.30.1360.70">
    <property type="entry name" value="Arginyl tRNA synthetase N-terminal domain"/>
    <property type="match status" value="1"/>
</dbReference>
<dbReference type="Pfam" id="PF05746">
    <property type="entry name" value="DALR_1"/>
    <property type="match status" value="1"/>
</dbReference>
<dbReference type="InterPro" id="IPR005148">
    <property type="entry name" value="Arg-tRNA-synth_N"/>
</dbReference>
<dbReference type="InterPro" id="IPR036695">
    <property type="entry name" value="Arg-tRNA-synth_N_sf"/>
</dbReference>
<dbReference type="FunFam" id="3.40.50.620:FF:000116">
    <property type="entry name" value="Arginine--tRNA ligase"/>
    <property type="match status" value="1"/>
</dbReference>
<dbReference type="Pfam" id="PF00750">
    <property type="entry name" value="tRNA-synt_1d"/>
    <property type="match status" value="1"/>
</dbReference>
<evidence type="ECO:0000256" key="8">
    <source>
        <dbReference type="ARBA" id="ARBA00022917"/>
    </source>
</evidence>
<dbReference type="InterPro" id="IPR001278">
    <property type="entry name" value="Arg-tRNA-ligase"/>
</dbReference>
<dbReference type="SUPFAM" id="SSF55190">
    <property type="entry name" value="Arginyl-tRNA synthetase (ArgRS), N-terminal 'additional' domain"/>
    <property type="match status" value="1"/>
</dbReference>
<dbReference type="Gene3D" id="3.40.50.620">
    <property type="entry name" value="HUPs"/>
    <property type="match status" value="1"/>
</dbReference>
<dbReference type="InterPro" id="IPR001412">
    <property type="entry name" value="aa-tRNA-synth_I_CS"/>
</dbReference>
<keyword evidence="7 11" id="KW-0067">ATP-binding</keyword>
<dbReference type="CDD" id="cd00671">
    <property type="entry name" value="ArgRS_core"/>
    <property type="match status" value="1"/>
</dbReference>
<gene>
    <name evidence="11" type="primary">argS</name>
    <name evidence="15" type="ORF">BLM47_09305</name>
</gene>
<dbReference type="InterPro" id="IPR014729">
    <property type="entry name" value="Rossmann-like_a/b/a_fold"/>
</dbReference>
<dbReference type="PANTHER" id="PTHR11956:SF5">
    <property type="entry name" value="ARGININE--TRNA LIGASE, CYTOPLASMIC"/>
    <property type="match status" value="1"/>
</dbReference>
<feature type="short sequence motif" description="'HIGH' region" evidence="11">
    <location>
        <begin position="125"/>
        <end position="135"/>
    </location>
</feature>
<keyword evidence="9 11" id="KW-0030">Aminoacyl-tRNA synthetase</keyword>
<comment type="caution">
    <text evidence="15">The sequence shown here is derived from an EMBL/GenBank/DDBJ whole genome shotgun (WGS) entry which is preliminary data.</text>
</comment>
<evidence type="ECO:0000313" key="16">
    <source>
        <dbReference type="Proteomes" id="UP000243688"/>
    </source>
</evidence>
<evidence type="ECO:0000256" key="2">
    <source>
        <dbReference type="ARBA" id="ARBA00005594"/>
    </source>
</evidence>
<evidence type="ECO:0000256" key="3">
    <source>
        <dbReference type="ARBA" id="ARBA00011245"/>
    </source>
</evidence>
<keyword evidence="8 11" id="KW-0648">Protein biosynthesis</keyword>
<dbReference type="PRINTS" id="PR01038">
    <property type="entry name" value="TRNASYNTHARG"/>
</dbReference>
<feature type="domain" description="Arginyl tRNA synthetase N-terminal" evidence="14">
    <location>
        <begin position="2"/>
        <end position="87"/>
    </location>
</feature>
<dbReference type="GO" id="GO:0005524">
    <property type="term" value="F:ATP binding"/>
    <property type="evidence" value="ECO:0007669"/>
    <property type="project" value="UniProtKB-UniRule"/>
</dbReference>
<dbReference type="NCBIfam" id="TIGR00456">
    <property type="entry name" value="argS"/>
    <property type="match status" value="1"/>
</dbReference>
<evidence type="ECO:0000313" key="15">
    <source>
        <dbReference type="EMBL" id="PDO10109.1"/>
    </source>
</evidence>
<reference evidence="15 16" key="1">
    <citation type="submission" date="2016-12" db="EMBL/GenBank/DDBJ databases">
        <title>Candidatus Reconcilibacillus cellulovorans genome.</title>
        <authorList>
            <person name="Kolinko S."/>
            <person name="Wu Y.-W."/>
            <person name="Tachea F."/>
            <person name="Denzel E."/>
            <person name="Hiras J."/>
            <person name="Baecker N."/>
            <person name="Chan L.J."/>
            <person name="Eichorst S.A."/>
            <person name="Frey D."/>
            <person name="Adams P.D."/>
            <person name="Pray T."/>
            <person name="Tanjore D."/>
            <person name="Petzold C.J."/>
            <person name="Gladden J.M."/>
            <person name="Simmons B.A."/>
            <person name="Singer S.W."/>
        </authorList>
    </citation>
    <scope>NUCLEOTIDE SEQUENCE [LARGE SCALE GENOMIC DNA]</scope>
    <source>
        <strain evidence="15">JTherm</strain>
    </source>
</reference>
<dbReference type="GO" id="GO:0004814">
    <property type="term" value="F:arginine-tRNA ligase activity"/>
    <property type="evidence" value="ECO:0007669"/>
    <property type="project" value="UniProtKB-UniRule"/>
</dbReference>